<proteinExistence type="predicted"/>
<dbReference type="EMBL" id="BARW01010439">
    <property type="protein sequence ID" value="GAI76290.1"/>
    <property type="molecule type" value="Genomic_DNA"/>
</dbReference>
<protein>
    <recommendedName>
        <fullName evidence="1">MOFRL domain-containing protein</fullName>
    </recommendedName>
</protein>
<dbReference type="PANTHER" id="PTHR12227:SF0">
    <property type="entry name" value="GLYCERATE KINASE"/>
    <property type="match status" value="1"/>
</dbReference>
<dbReference type="SUPFAM" id="SSF82544">
    <property type="entry name" value="GckA/TtuD-like"/>
    <property type="match status" value="1"/>
</dbReference>
<dbReference type="GO" id="GO:0008887">
    <property type="term" value="F:glycerate kinase activity"/>
    <property type="evidence" value="ECO:0007669"/>
    <property type="project" value="InterPro"/>
</dbReference>
<evidence type="ECO:0000259" key="1">
    <source>
        <dbReference type="Pfam" id="PF05161"/>
    </source>
</evidence>
<organism evidence="2">
    <name type="scientific">marine sediment metagenome</name>
    <dbReference type="NCBI Taxonomy" id="412755"/>
    <lineage>
        <taxon>unclassified sequences</taxon>
        <taxon>metagenomes</taxon>
        <taxon>ecological metagenomes</taxon>
    </lineage>
</organism>
<dbReference type="GO" id="GO:0005737">
    <property type="term" value="C:cytoplasm"/>
    <property type="evidence" value="ECO:0007669"/>
    <property type="project" value="TreeGrafter"/>
</dbReference>
<accession>X1SLP1</accession>
<dbReference type="InterPro" id="IPR039760">
    <property type="entry name" value="MOFRL_protein"/>
</dbReference>
<feature type="domain" description="MOFRL" evidence="1">
    <location>
        <begin position="19"/>
        <end position="96"/>
    </location>
</feature>
<dbReference type="AlphaFoldDB" id="X1SLP1"/>
<comment type="caution">
    <text evidence="2">The sequence shown here is derived from an EMBL/GenBank/DDBJ whole genome shotgun (WGS) entry which is preliminary data.</text>
</comment>
<sequence>MSKYFLADSGNLSHKSYRLRIEIEGMDNIVMVSLGTDGTDGLTPAAGAIVDGNTVRKAKNLGFNPIEFLIRNDSYHFFKNLNDLIITGHTDTNVMDIRLVLIK</sequence>
<dbReference type="Pfam" id="PF05161">
    <property type="entry name" value="MOFRL"/>
    <property type="match status" value="1"/>
</dbReference>
<dbReference type="InterPro" id="IPR037035">
    <property type="entry name" value="GK-like_C_sf"/>
</dbReference>
<name>X1SLP1_9ZZZZ</name>
<reference evidence="2" key="1">
    <citation type="journal article" date="2014" name="Front. Microbiol.">
        <title>High frequency of phylogenetically diverse reductive dehalogenase-homologous genes in deep subseafloor sedimentary metagenomes.</title>
        <authorList>
            <person name="Kawai M."/>
            <person name="Futagami T."/>
            <person name="Toyoda A."/>
            <person name="Takaki Y."/>
            <person name="Nishi S."/>
            <person name="Hori S."/>
            <person name="Arai W."/>
            <person name="Tsubouchi T."/>
            <person name="Morono Y."/>
            <person name="Uchiyama I."/>
            <person name="Ito T."/>
            <person name="Fujiyama A."/>
            <person name="Inagaki F."/>
            <person name="Takami H."/>
        </authorList>
    </citation>
    <scope>NUCLEOTIDE SEQUENCE</scope>
    <source>
        <strain evidence="2">Expedition CK06-06</strain>
    </source>
</reference>
<dbReference type="InterPro" id="IPR007835">
    <property type="entry name" value="MOFRL"/>
</dbReference>
<gene>
    <name evidence="2" type="ORF">S12H4_20557</name>
</gene>
<evidence type="ECO:0000313" key="2">
    <source>
        <dbReference type="EMBL" id="GAI76290.1"/>
    </source>
</evidence>
<dbReference type="PANTHER" id="PTHR12227">
    <property type="entry name" value="GLYCERATE KINASE"/>
    <property type="match status" value="1"/>
</dbReference>
<dbReference type="Gene3D" id="3.40.1480.10">
    <property type="entry name" value="MOFRL domain"/>
    <property type="match status" value="1"/>
</dbReference>